<reference evidence="2 3" key="1">
    <citation type="submission" date="2011-11" db="EMBL/GenBank/DDBJ databases">
        <title>The Genome Sequence of Myroides odoratimimus CIP 101113.</title>
        <authorList>
            <person name="Earl A."/>
            <person name="Ward D."/>
            <person name="Feldgarden M."/>
            <person name="Gevers D."/>
            <person name="Huys G."/>
            <person name="Young S.K."/>
            <person name="Zeng Q."/>
            <person name="Gargeya S."/>
            <person name="Fitzgerald M."/>
            <person name="Haas B."/>
            <person name="Abouelleil A."/>
            <person name="Alvarado L."/>
            <person name="Arachchi H.M."/>
            <person name="Berlin A."/>
            <person name="Brown A."/>
            <person name="Chapman S.B."/>
            <person name="Chen Z."/>
            <person name="Dunbar C."/>
            <person name="Freedman E."/>
            <person name="Gearin G."/>
            <person name="Goldberg J."/>
            <person name="Griggs A."/>
            <person name="Gujja S."/>
            <person name="Heiman D."/>
            <person name="Howarth C."/>
            <person name="Larson L."/>
            <person name="Lui A."/>
            <person name="MacDonald P.J.P."/>
            <person name="Montmayeur A."/>
            <person name="Murphy C."/>
            <person name="Neiman D."/>
            <person name="Pearson M."/>
            <person name="Priest M."/>
            <person name="Roberts A."/>
            <person name="Saif S."/>
            <person name="Shea T."/>
            <person name="Shenoy N."/>
            <person name="Sisk P."/>
            <person name="Stolte C."/>
            <person name="Sykes S."/>
            <person name="Wortman J."/>
            <person name="Nusbaum C."/>
            <person name="Birren B."/>
        </authorList>
    </citation>
    <scope>NUCLEOTIDE SEQUENCE [LARGE SCALE GENOMIC DNA]</scope>
    <source>
        <strain evidence="2 3">CIP 101113</strain>
    </source>
</reference>
<dbReference type="AlphaFoldDB" id="A0AAV3F6S8"/>
<comment type="caution">
    <text evidence="2">The sequence shown here is derived from an EMBL/GenBank/DDBJ whole genome shotgun (WGS) entry which is preliminary data.</text>
</comment>
<gene>
    <name evidence="2" type="ORF">HMPREF9715_00698</name>
</gene>
<feature type="region of interest" description="Disordered" evidence="1">
    <location>
        <begin position="71"/>
        <end position="111"/>
    </location>
</feature>
<dbReference type="EMBL" id="AGEE01000005">
    <property type="protein sequence ID" value="EHO14813.1"/>
    <property type="molecule type" value="Genomic_DNA"/>
</dbReference>
<dbReference type="GeneID" id="66974828"/>
<evidence type="ECO:0000256" key="1">
    <source>
        <dbReference type="SAM" id="MobiDB-lite"/>
    </source>
</evidence>
<dbReference type="RefSeq" id="WP_006257309.1">
    <property type="nucleotide sequence ID" value="NZ_JH590837.1"/>
</dbReference>
<dbReference type="PROSITE" id="PS51257">
    <property type="entry name" value="PROKAR_LIPOPROTEIN"/>
    <property type="match status" value="1"/>
</dbReference>
<dbReference type="Proteomes" id="UP000004834">
    <property type="component" value="Unassembled WGS sequence"/>
</dbReference>
<sequence>MKKTVKVAMLLGVITLSMVSCDKDDNQLQMKKEVKVNGMDQEMEKDDWGVPPIKPPVRKIMNNINDQEIEKDDWGVPPIKPPVRKTMNNINDQEIEKDDWGVPPIKPPVRK</sequence>
<proteinExistence type="predicted"/>
<name>A0AAV3F6S8_9FLAO</name>
<evidence type="ECO:0008006" key="4">
    <source>
        <dbReference type="Google" id="ProtNLM"/>
    </source>
</evidence>
<evidence type="ECO:0000313" key="2">
    <source>
        <dbReference type="EMBL" id="EHO14813.1"/>
    </source>
</evidence>
<organism evidence="2 3">
    <name type="scientific">Myroides odoratimimus CIP 101113</name>
    <dbReference type="NCBI Taxonomy" id="883154"/>
    <lineage>
        <taxon>Bacteria</taxon>
        <taxon>Pseudomonadati</taxon>
        <taxon>Bacteroidota</taxon>
        <taxon>Flavobacteriia</taxon>
        <taxon>Flavobacteriales</taxon>
        <taxon>Flavobacteriaceae</taxon>
        <taxon>Myroides</taxon>
    </lineage>
</organism>
<evidence type="ECO:0000313" key="3">
    <source>
        <dbReference type="Proteomes" id="UP000004834"/>
    </source>
</evidence>
<protein>
    <recommendedName>
        <fullName evidence="4">Lipoprotein</fullName>
    </recommendedName>
</protein>
<accession>A0AAV3F6S8</accession>